<name>B1I4N5_DESAP</name>
<dbReference type="KEGG" id="dau:Daud_1293"/>
<sequence length="518" mass="58751">MLTWTGHPLVDVGIATLCVMCRKNDPRDLTMEDLDSAADRMAEYYFSGLMTSYNACVFTMNAYDNPTSGPEKRKEYENRVLRAHRSMPDSGAKHFTCPFSGKPATHLIERRQMPLLTGENVLNFYPEGHSFLPIFGPYLVALQALPLGGRRAEGRLLIAHGDDPAITLAFAERYLADNQRLLNLAKSGTLPRTKGPSLDLEREQAAGTSKHRVKYPDAKAPATLIMNDLMDIYRVRMGNEFRTRRDVSVTAYWLSNSGQGPSLEIFHLPIQVTRFLTIVDAAPYGIRWRSLVAKAWRRPYAQETPVPEGKEENKGGGRKKRDTQQLPGGPGRSRNDVIADLFAIYEHGFMDLGAARNFLRRHLRGDTPVSGVVKLREPKMTDWSLTKIFLKEVMGVDERRIEAIKQFADRLADHISQTNDKGLFRDLVYGQRPWEVRNALTKAQRNQAKDHGRLLFGLDEYLDVFEADHAVGRSDWSLSRDLISIRLVEQLYGKGFFGREDNRELLAEPEIQVDEETN</sequence>
<evidence type="ECO:0000313" key="2">
    <source>
        <dbReference type="EMBL" id="ACA59804.1"/>
    </source>
</evidence>
<dbReference type="Proteomes" id="UP000008544">
    <property type="component" value="Chromosome"/>
</dbReference>
<reference evidence="2 3" key="2">
    <citation type="journal article" date="2008" name="Science">
        <title>Environmental genomics reveals a single-species ecosystem deep within Earth.</title>
        <authorList>
            <person name="Chivian D."/>
            <person name="Brodie E.L."/>
            <person name="Alm E.J."/>
            <person name="Culley D.E."/>
            <person name="Dehal P.S."/>
            <person name="Desantis T.Z."/>
            <person name="Gihring T.M."/>
            <person name="Lapidus A."/>
            <person name="Lin L.H."/>
            <person name="Lowry S.R."/>
            <person name="Moser D.P."/>
            <person name="Richardson P.M."/>
            <person name="Southam G."/>
            <person name="Wanger G."/>
            <person name="Pratt L.M."/>
            <person name="Andersen G.L."/>
            <person name="Hazen T.C."/>
            <person name="Brockman F.J."/>
            <person name="Arkin A.P."/>
            <person name="Onstott T.C."/>
        </authorList>
    </citation>
    <scope>NUCLEOTIDE SEQUENCE [LARGE SCALE GENOMIC DNA]</scope>
    <source>
        <strain evidence="2 3">MP104C</strain>
    </source>
</reference>
<feature type="region of interest" description="Disordered" evidence="1">
    <location>
        <begin position="303"/>
        <end position="333"/>
    </location>
</feature>
<dbReference type="eggNOG" id="ENOG502Z8CM">
    <property type="taxonomic scope" value="Bacteria"/>
</dbReference>
<dbReference type="OrthoDB" id="53745at2"/>
<dbReference type="RefSeq" id="WP_012302389.1">
    <property type="nucleotide sequence ID" value="NC_010424.1"/>
</dbReference>
<protein>
    <recommendedName>
        <fullName evidence="4">CRISPR-associated protein, Cst1 family</fullName>
    </recommendedName>
</protein>
<accession>B1I4N5</accession>
<reference evidence="3" key="1">
    <citation type="submission" date="2007-10" db="EMBL/GenBank/DDBJ databases">
        <title>Complete sequence of chromosome of Desulforudis audaxviator MP104C.</title>
        <authorList>
            <person name="Copeland A."/>
            <person name="Lucas S."/>
            <person name="Lapidus A."/>
            <person name="Barry K."/>
            <person name="Glavina del Rio T."/>
            <person name="Dalin E."/>
            <person name="Tice H."/>
            <person name="Bruce D."/>
            <person name="Pitluck S."/>
            <person name="Lowry S.R."/>
            <person name="Larimer F."/>
            <person name="Land M.L."/>
            <person name="Hauser L."/>
            <person name="Kyrpides N."/>
            <person name="Ivanova N.N."/>
            <person name="Richardson P."/>
        </authorList>
    </citation>
    <scope>NUCLEOTIDE SEQUENCE [LARGE SCALE GENOMIC DNA]</scope>
    <source>
        <strain evidence="3">MP104C</strain>
    </source>
</reference>
<dbReference type="EMBL" id="CP000860">
    <property type="protein sequence ID" value="ACA59804.1"/>
    <property type="molecule type" value="Genomic_DNA"/>
</dbReference>
<proteinExistence type="predicted"/>
<evidence type="ECO:0008006" key="4">
    <source>
        <dbReference type="Google" id="ProtNLM"/>
    </source>
</evidence>
<evidence type="ECO:0000313" key="3">
    <source>
        <dbReference type="Proteomes" id="UP000008544"/>
    </source>
</evidence>
<keyword evidence="3" id="KW-1185">Reference proteome</keyword>
<evidence type="ECO:0000256" key="1">
    <source>
        <dbReference type="SAM" id="MobiDB-lite"/>
    </source>
</evidence>
<dbReference type="STRING" id="477974.Daud_1293"/>
<dbReference type="HOGENOM" id="CLU_032781_0_0_9"/>
<gene>
    <name evidence="2" type="ordered locus">Daud_1293</name>
</gene>
<organism evidence="2 3">
    <name type="scientific">Desulforudis audaxviator (strain MP104C)</name>
    <dbReference type="NCBI Taxonomy" id="477974"/>
    <lineage>
        <taxon>Bacteria</taxon>
        <taxon>Bacillati</taxon>
        <taxon>Bacillota</taxon>
        <taxon>Clostridia</taxon>
        <taxon>Thermoanaerobacterales</taxon>
        <taxon>Candidatus Desulforudaceae</taxon>
        <taxon>Candidatus Desulforudis</taxon>
    </lineage>
</organism>
<dbReference type="AlphaFoldDB" id="B1I4N5"/>